<dbReference type="EMBL" id="JAADJF010000946">
    <property type="protein sequence ID" value="KAF4411639.1"/>
    <property type="molecule type" value="Genomic_DNA"/>
</dbReference>
<organism evidence="5 6">
    <name type="scientific">Fusarium acutatum</name>
    <dbReference type="NCBI Taxonomy" id="78861"/>
    <lineage>
        <taxon>Eukaryota</taxon>
        <taxon>Fungi</taxon>
        <taxon>Dikarya</taxon>
        <taxon>Ascomycota</taxon>
        <taxon>Pezizomycotina</taxon>
        <taxon>Sordariomycetes</taxon>
        <taxon>Hypocreomycetidae</taxon>
        <taxon>Hypocreales</taxon>
        <taxon>Nectriaceae</taxon>
        <taxon>Fusarium</taxon>
        <taxon>Fusarium fujikuroi species complex</taxon>
    </lineage>
</organism>
<evidence type="ECO:0000313" key="6">
    <source>
        <dbReference type="Proteomes" id="UP000536711"/>
    </source>
</evidence>
<dbReference type="InterPro" id="IPR008030">
    <property type="entry name" value="NmrA-like"/>
</dbReference>
<keyword evidence="3" id="KW-0732">Signal</keyword>
<dbReference type="PANTHER" id="PTHR47706">
    <property type="entry name" value="NMRA-LIKE FAMILY PROTEIN"/>
    <property type="match status" value="1"/>
</dbReference>
<evidence type="ECO:0000259" key="4">
    <source>
        <dbReference type="Pfam" id="PF05368"/>
    </source>
</evidence>
<keyword evidence="6" id="KW-1185">Reference proteome</keyword>
<evidence type="ECO:0000256" key="3">
    <source>
        <dbReference type="SAM" id="SignalP"/>
    </source>
</evidence>
<sequence>IKMSLLLIAGITGLLGQRLAQAALNDGMQVRGLGRSPAKLNTTIAKQLESFIQSENYYDVSALDRSLIGVHAVICAYQADPVLNLDGCLLLLRAAERAGVKTFVAPTWNSNWSTINFGDFELYNSVLAFIDHAAATSPIKPVYIIAGFFADYLLLPGMGPFESDGKSAKLHYWGDLHKRKIPWTPMDDAAVWTIELLKQPDVVAGEGGIFKFQSGENTFEELAREYERVTGVVVELVKDGSAEDLHRELKALKDAKGRAGWRDYLWLSWCNVALQGKWEFQDPTAMKSTPSTFSQVLAIRTTY</sequence>
<feature type="domain" description="NmrA-like" evidence="4">
    <location>
        <begin position="4"/>
        <end position="235"/>
    </location>
</feature>
<comment type="caution">
    <text evidence="5">The sequence shown here is derived from an EMBL/GenBank/DDBJ whole genome shotgun (WGS) entry which is preliminary data.</text>
</comment>
<keyword evidence="1" id="KW-0521">NADP</keyword>
<reference evidence="5 6" key="1">
    <citation type="submission" date="2020-01" db="EMBL/GenBank/DDBJ databases">
        <title>Identification and distribution of gene clusters putatively required for synthesis of sphingolipid metabolism inhibitors in phylogenetically diverse species of the filamentous fungus Fusarium.</title>
        <authorList>
            <person name="Kim H.-S."/>
            <person name="Busman M."/>
            <person name="Brown D.W."/>
            <person name="Divon H."/>
            <person name="Uhlig S."/>
            <person name="Proctor R.H."/>
        </authorList>
    </citation>
    <scope>NUCLEOTIDE SEQUENCE [LARGE SCALE GENOMIC DNA]</scope>
    <source>
        <strain evidence="5 6">NRRL 13308</strain>
    </source>
</reference>
<dbReference type="InterPro" id="IPR036291">
    <property type="entry name" value="NAD(P)-bd_dom_sf"/>
</dbReference>
<dbReference type="InterPro" id="IPR051609">
    <property type="entry name" value="NmrA/Isoflavone_reductase-like"/>
</dbReference>
<dbReference type="OrthoDB" id="419598at2759"/>
<evidence type="ECO:0000256" key="1">
    <source>
        <dbReference type="ARBA" id="ARBA00022857"/>
    </source>
</evidence>
<feature type="chain" id="PRO_5034981257" description="NmrA-like domain-containing protein" evidence="3">
    <location>
        <begin position="23"/>
        <end position="303"/>
    </location>
</feature>
<name>A0A8H4ND42_9HYPO</name>
<dbReference type="AlphaFoldDB" id="A0A8H4ND42"/>
<gene>
    <name evidence="5" type="ORF">FACUT_14209</name>
</gene>
<dbReference type="SUPFAM" id="SSF51735">
    <property type="entry name" value="NAD(P)-binding Rossmann-fold domains"/>
    <property type="match status" value="1"/>
</dbReference>
<proteinExistence type="predicted"/>
<protein>
    <recommendedName>
        <fullName evidence="4">NmrA-like domain-containing protein</fullName>
    </recommendedName>
</protein>
<accession>A0A8H4ND42</accession>
<feature type="non-terminal residue" evidence="5">
    <location>
        <position position="1"/>
    </location>
</feature>
<feature type="signal peptide" evidence="3">
    <location>
        <begin position="1"/>
        <end position="22"/>
    </location>
</feature>
<evidence type="ECO:0000313" key="5">
    <source>
        <dbReference type="EMBL" id="KAF4411639.1"/>
    </source>
</evidence>
<dbReference type="PANTHER" id="PTHR47706:SF9">
    <property type="entry name" value="NMRA-LIKE DOMAIN-CONTAINING PROTEIN-RELATED"/>
    <property type="match status" value="1"/>
</dbReference>
<dbReference type="Gene3D" id="3.40.50.720">
    <property type="entry name" value="NAD(P)-binding Rossmann-like Domain"/>
    <property type="match status" value="1"/>
</dbReference>
<dbReference type="Proteomes" id="UP000536711">
    <property type="component" value="Unassembled WGS sequence"/>
</dbReference>
<keyword evidence="2" id="KW-0560">Oxidoreductase</keyword>
<dbReference type="GO" id="GO:0016491">
    <property type="term" value="F:oxidoreductase activity"/>
    <property type="evidence" value="ECO:0007669"/>
    <property type="project" value="UniProtKB-KW"/>
</dbReference>
<evidence type="ECO:0000256" key="2">
    <source>
        <dbReference type="ARBA" id="ARBA00023002"/>
    </source>
</evidence>
<dbReference type="Pfam" id="PF05368">
    <property type="entry name" value="NmrA"/>
    <property type="match status" value="1"/>
</dbReference>